<dbReference type="Gene3D" id="1.10.3290.10">
    <property type="entry name" value="Fido-like domain"/>
    <property type="match status" value="1"/>
</dbReference>
<dbReference type="Proteomes" id="UP000319986">
    <property type="component" value="Unassembled WGS sequence"/>
</dbReference>
<dbReference type="GO" id="GO:0051302">
    <property type="term" value="P:regulation of cell division"/>
    <property type="evidence" value="ECO:0007669"/>
    <property type="project" value="TreeGrafter"/>
</dbReference>
<dbReference type="GO" id="GO:0070733">
    <property type="term" value="F:AMPylase activity"/>
    <property type="evidence" value="ECO:0007669"/>
    <property type="project" value="UniProtKB-EC"/>
</dbReference>
<comment type="catalytic activity">
    <reaction evidence="7">
        <text>L-tyrosyl-[protein] + ATP = O-(5'-adenylyl)-L-tyrosyl-[protein] + diphosphate</text>
        <dbReference type="Rhea" id="RHEA:54288"/>
        <dbReference type="Rhea" id="RHEA-COMP:10136"/>
        <dbReference type="Rhea" id="RHEA-COMP:13846"/>
        <dbReference type="ChEBI" id="CHEBI:30616"/>
        <dbReference type="ChEBI" id="CHEBI:33019"/>
        <dbReference type="ChEBI" id="CHEBI:46858"/>
        <dbReference type="ChEBI" id="CHEBI:83624"/>
        <dbReference type="EC" id="2.7.7.108"/>
    </reaction>
</comment>
<evidence type="ECO:0000313" key="10">
    <source>
        <dbReference type="Proteomes" id="UP000319986"/>
    </source>
</evidence>
<comment type="caution">
    <text evidence="9">The sequence shown here is derived from an EMBL/GenBank/DDBJ whole genome shotgun (WGS) entry which is preliminary data.</text>
</comment>
<evidence type="ECO:0000256" key="4">
    <source>
        <dbReference type="ARBA" id="ARBA00022840"/>
    </source>
</evidence>
<dbReference type="AlphaFoldDB" id="A0A4Y4C5J6"/>
<dbReference type="PANTHER" id="PTHR39560">
    <property type="entry name" value="PROTEIN ADENYLYLTRANSFERASE FIC-RELATED"/>
    <property type="match status" value="1"/>
</dbReference>
<proteinExistence type="predicted"/>
<dbReference type="PROSITE" id="PS51459">
    <property type="entry name" value="FIDO"/>
    <property type="match status" value="1"/>
</dbReference>
<keyword evidence="1" id="KW-0808">Transferase</keyword>
<dbReference type="EMBL" id="BJNT01000012">
    <property type="protein sequence ID" value="GEC86373.1"/>
    <property type="molecule type" value="Genomic_DNA"/>
</dbReference>
<evidence type="ECO:0000256" key="5">
    <source>
        <dbReference type="ARBA" id="ARBA00034531"/>
    </source>
</evidence>
<dbReference type="InterPro" id="IPR003812">
    <property type="entry name" value="Fido"/>
</dbReference>
<comment type="catalytic activity">
    <reaction evidence="6">
        <text>L-threonyl-[protein] + ATP = 3-O-(5'-adenylyl)-L-threonyl-[protein] + diphosphate</text>
        <dbReference type="Rhea" id="RHEA:54292"/>
        <dbReference type="Rhea" id="RHEA-COMP:11060"/>
        <dbReference type="Rhea" id="RHEA-COMP:13847"/>
        <dbReference type="ChEBI" id="CHEBI:30013"/>
        <dbReference type="ChEBI" id="CHEBI:30616"/>
        <dbReference type="ChEBI" id="CHEBI:33019"/>
        <dbReference type="ChEBI" id="CHEBI:138113"/>
        <dbReference type="EC" id="2.7.7.108"/>
    </reaction>
</comment>
<dbReference type="SUPFAM" id="SSF140931">
    <property type="entry name" value="Fic-like"/>
    <property type="match status" value="1"/>
</dbReference>
<sequence length="160" mass="17594">MGMAMCRAQYVDQELDRVFRDIAKHPPSTSDVDAAVATVADHWAELTMVHPFRDGNSRTQRFFFDQMLRHAGWSVDWTLVSAEQVHAARYVGAATVDSSYLAQALRPGVLPATESGAASSGSSLSATEGCCDNRSATEIFHDMMTFRRTHPRGVPYRPGS</sequence>
<dbReference type="EC" id="2.7.7.108" evidence="5"/>
<keyword evidence="4" id="KW-0067">ATP-binding</keyword>
<gene>
    <name evidence="9" type="ORF">CVA01_16870</name>
</gene>
<evidence type="ECO:0000256" key="3">
    <source>
        <dbReference type="ARBA" id="ARBA00022741"/>
    </source>
</evidence>
<protein>
    <recommendedName>
        <fullName evidence="5">protein adenylyltransferase</fullName>
        <ecNumber evidence="5">2.7.7.108</ecNumber>
    </recommendedName>
</protein>
<name>A0A4Y4C5J6_9CORY</name>
<keyword evidence="2" id="KW-0548">Nucleotidyltransferase</keyword>
<dbReference type="InterPro" id="IPR036597">
    <property type="entry name" value="Fido-like_dom_sf"/>
</dbReference>
<dbReference type="PANTHER" id="PTHR39560:SF1">
    <property type="entry name" value="PROTEIN ADENYLYLTRANSFERASE FIC-RELATED"/>
    <property type="match status" value="1"/>
</dbReference>
<keyword evidence="3" id="KW-0547">Nucleotide-binding</keyword>
<evidence type="ECO:0000256" key="6">
    <source>
        <dbReference type="ARBA" id="ARBA00047939"/>
    </source>
</evidence>
<feature type="domain" description="Fido" evidence="8">
    <location>
        <begin position="1"/>
        <end position="111"/>
    </location>
</feature>
<dbReference type="Pfam" id="PF02661">
    <property type="entry name" value="Fic"/>
    <property type="match status" value="1"/>
</dbReference>
<evidence type="ECO:0000256" key="2">
    <source>
        <dbReference type="ARBA" id="ARBA00022695"/>
    </source>
</evidence>
<dbReference type="GO" id="GO:0005524">
    <property type="term" value="F:ATP binding"/>
    <property type="evidence" value="ECO:0007669"/>
    <property type="project" value="UniProtKB-KW"/>
</dbReference>
<evidence type="ECO:0000256" key="7">
    <source>
        <dbReference type="ARBA" id="ARBA00048696"/>
    </source>
</evidence>
<reference evidence="9 10" key="1">
    <citation type="submission" date="2019-06" db="EMBL/GenBank/DDBJ databases">
        <title>Whole genome shotgun sequence of Corynebacterium variabile NBRC 15286.</title>
        <authorList>
            <person name="Hosoyama A."/>
            <person name="Uohara A."/>
            <person name="Ohji S."/>
            <person name="Ichikawa N."/>
        </authorList>
    </citation>
    <scope>NUCLEOTIDE SEQUENCE [LARGE SCALE GENOMIC DNA]</scope>
    <source>
        <strain evidence="9 10">NBRC 15286</strain>
    </source>
</reference>
<evidence type="ECO:0000256" key="1">
    <source>
        <dbReference type="ARBA" id="ARBA00022679"/>
    </source>
</evidence>
<accession>A0A4Y4C5J6</accession>
<evidence type="ECO:0000313" key="9">
    <source>
        <dbReference type="EMBL" id="GEC86373.1"/>
    </source>
</evidence>
<organism evidence="9 10">
    <name type="scientific">Corynebacterium variabile</name>
    <dbReference type="NCBI Taxonomy" id="1727"/>
    <lineage>
        <taxon>Bacteria</taxon>
        <taxon>Bacillati</taxon>
        <taxon>Actinomycetota</taxon>
        <taxon>Actinomycetes</taxon>
        <taxon>Mycobacteriales</taxon>
        <taxon>Corynebacteriaceae</taxon>
        <taxon>Corynebacterium</taxon>
    </lineage>
</organism>
<evidence type="ECO:0000259" key="8">
    <source>
        <dbReference type="PROSITE" id="PS51459"/>
    </source>
</evidence>